<dbReference type="SMART" id="SM00173">
    <property type="entry name" value="RAS"/>
    <property type="match status" value="1"/>
</dbReference>
<protein>
    <submittedName>
        <fullName evidence="2">Uncharacterized protein</fullName>
    </submittedName>
</protein>
<dbReference type="GO" id="GO:0005525">
    <property type="term" value="F:GTP binding"/>
    <property type="evidence" value="ECO:0007669"/>
    <property type="project" value="InterPro"/>
</dbReference>
<dbReference type="GO" id="GO:0003924">
    <property type="term" value="F:GTPase activity"/>
    <property type="evidence" value="ECO:0007669"/>
    <property type="project" value="InterPro"/>
</dbReference>
<dbReference type="InterPro" id="IPR027417">
    <property type="entry name" value="P-loop_NTPase"/>
</dbReference>
<dbReference type="PANTHER" id="PTHR47978">
    <property type="match status" value="1"/>
</dbReference>
<dbReference type="AlphaFoldDB" id="A0AAP0IYB1"/>
<comment type="caution">
    <text evidence="2">The sequence shown here is derived from an EMBL/GenBank/DDBJ whole genome shotgun (WGS) entry which is preliminary data.</text>
</comment>
<gene>
    <name evidence="2" type="ORF">Sjap_012363</name>
</gene>
<keyword evidence="1" id="KW-0547">Nucleotide-binding</keyword>
<dbReference type="SUPFAM" id="SSF52540">
    <property type="entry name" value="P-loop containing nucleoside triphosphate hydrolases"/>
    <property type="match status" value="1"/>
</dbReference>
<dbReference type="Gene3D" id="3.40.50.300">
    <property type="entry name" value="P-loop containing nucleotide triphosphate hydrolases"/>
    <property type="match status" value="1"/>
</dbReference>
<dbReference type="PROSITE" id="PS51421">
    <property type="entry name" value="RAS"/>
    <property type="match status" value="1"/>
</dbReference>
<dbReference type="SMART" id="SM00175">
    <property type="entry name" value="RAB"/>
    <property type="match status" value="1"/>
</dbReference>
<dbReference type="PRINTS" id="PR00449">
    <property type="entry name" value="RASTRNSFRMNG"/>
</dbReference>
<dbReference type="EMBL" id="JBBNAE010000005">
    <property type="protein sequence ID" value="KAK9122761.1"/>
    <property type="molecule type" value="Genomic_DNA"/>
</dbReference>
<evidence type="ECO:0000256" key="1">
    <source>
        <dbReference type="ARBA" id="ARBA00022741"/>
    </source>
</evidence>
<evidence type="ECO:0000313" key="2">
    <source>
        <dbReference type="EMBL" id="KAK9122761.1"/>
    </source>
</evidence>
<sequence>MTKKVDTTFRRLYEAYKAFSSKDDDNDRNPNLVMVLVANKVDLEANRRVETENGELYAHENGLLYIETSAKTAQNVNELFYEIAKRLAKPRPTQTPGMKLQNETRERGIRAFCCSG</sequence>
<evidence type="ECO:0000313" key="3">
    <source>
        <dbReference type="Proteomes" id="UP001417504"/>
    </source>
</evidence>
<organism evidence="2 3">
    <name type="scientific">Stephania japonica</name>
    <dbReference type="NCBI Taxonomy" id="461633"/>
    <lineage>
        <taxon>Eukaryota</taxon>
        <taxon>Viridiplantae</taxon>
        <taxon>Streptophyta</taxon>
        <taxon>Embryophyta</taxon>
        <taxon>Tracheophyta</taxon>
        <taxon>Spermatophyta</taxon>
        <taxon>Magnoliopsida</taxon>
        <taxon>Ranunculales</taxon>
        <taxon>Menispermaceae</taxon>
        <taxon>Menispermoideae</taxon>
        <taxon>Cissampelideae</taxon>
        <taxon>Stephania</taxon>
    </lineage>
</organism>
<dbReference type="InterPro" id="IPR001806">
    <property type="entry name" value="Small_GTPase"/>
</dbReference>
<dbReference type="Pfam" id="PF00071">
    <property type="entry name" value="Ras"/>
    <property type="match status" value="1"/>
</dbReference>
<name>A0AAP0IYB1_9MAGN</name>
<accession>A0AAP0IYB1</accession>
<reference evidence="2 3" key="1">
    <citation type="submission" date="2024-01" db="EMBL/GenBank/DDBJ databases">
        <title>Genome assemblies of Stephania.</title>
        <authorList>
            <person name="Yang L."/>
        </authorList>
    </citation>
    <scope>NUCLEOTIDE SEQUENCE [LARGE SCALE GENOMIC DNA]</scope>
    <source>
        <strain evidence="2">QJT</strain>
        <tissue evidence="2">Leaf</tissue>
    </source>
</reference>
<dbReference type="Proteomes" id="UP001417504">
    <property type="component" value="Unassembled WGS sequence"/>
</dbReference>
<keyword evidence="3" id="KW-1185">Reference proteome</keyword>
<dbReference type="PROSITE" id="PS51419">
    <property type="entry name" value="RAB"/>
    <property type="match status" value="1"/>
</dbReference>
<proteinExistence type="predicted"/>